<dbReference type="PANTHER" id="PTHR21022:SF19">
    <property type="entry name" value="PREPHENATE DEHYDRATASE-RELATED"/>
    <property type="match status" value="1"/>
</dbReference>
<sequence>MTQESILVGYMGVPGAYSHLALQQYFSGQPVEARNFMLFEDVVTAVMDGTVRYGVLPIENSSTGGITEVYDLVRRYGASIVGEKIVKVEHCLLGLPGAKLEDITEVYSHPQGFSQCQAFFKAHPAMQQFNYFNTAKAAEMVARKKDIHKAAVAGAQAAGPYSLTILARGINTNQSNYTRFIIISRQQELAADADKITLIVSLKHQPGSLYRVLSHFARYQINMTNIESRPIPGRPWEYYFHMDITGHLTDQAVQNALADLPEDTTDCKILGNYRADHGKEARP</sequence>
<evidence type="ECO:0000313" key="13">
    <source>
        <dbReference type="Proteomes" id="UP000182379"/>
    </source>
</evidence>
<evidence type="ECO:0000259" key="10">
    <source>
        <dbReference type="PROSITE" id="PS51171"/>
    </source>
</evidence>
<dbReference type="RefSeq" id="WP_012938949.1">
    <property type="nucleotide sequence ID" value="NZ_CALAKB010000040.1"/>
</dbReference>
<protein>
    <recommendedName>
        <fullName evidence="3">Prephenate dehydratase</fullName>
        <ecNumber evidence="2">4.2.1.51</ecNumber>
    </recommendedName>
</protein>
<dbReference type="PIRSF" id="PIRSF001500">
    <property type="entry name" value="Chor_mut_pdt_Ppr"/>
    <property type="match status" value="1"/>
</dbReference>
<dbReference type="Pfam" id="PF00800">
    <property type="entry name" value="PDT"/>
    <property type="match status" value="1"/>
</dbReference>
<dbReference type="EC" id="4.2.1.51" evidence="2"/>
<dbReference type="GO" id="GO:0004664">
    <property type="term" value="F:prephenate dehydratase activity"/>
    <property type="evidence" value="ECO:0007669"/>
    <property type="project" value="UniProtKB-EC"/>
</dbReference>
<dbReference type="InterPro" id="IPR002912">
    <property type="entry name" value="ACT_dom"/>
</dbReference>
<dbReference type="PANTHER" id="PTHR21022">
    <property type="entry name" value="PREPHENATE DEHYDRATASE P PROTEIN"/>
    <property type="match status" value="1"/>
</dbReference>
<dbReference type="GO" id="GO:0009094">
    <property type="term" value="P:L-phenylalanine biosynthetic process"/>
    <property type="evidence" value="ECO:0007669"/>
    <property type="project" value="UniProtKB-UniPathway"/>
</dbReference>
<keyword evidence="5" id="KW-0057">Aromatic amino acid biosynthesis</keyword>
<dbReference type="SUPFAM" id="SSF55021">
    <property type="entry name" value="ACT-like"/>
    <property type="match status" value="1"/>
</dbReference>
<dbReference type="Gene3D" id="3.40.190.10">
    <property type="entry name" value="Periplasmic binding protein-like II"/>
    <property type="match status" value="2"/>
</dbReference>
<evidence type="ECO:0000256" key="7">
    <source>
        <dbReference type="ARBA" id="ARBA00023239"/>
    </source>
</evidence>
<name>A0A1H2ZAW4_ACIFE</name>
<dbReference type="Gene3D" id="3.30.70.260">
    <property type="match status" value="1"/>
</dbReference>
<proteinExistence type="predicted"/>
<feature type="site" description="Essential for prephenate dehydratase activity" evidence="9">
    <location>
        <position position="178"/>
    </location>
</feature>
<evidence type="ECO:0000256" key="5">
    <source>
        <dbReference type="ARBA" id="ARBA00023141"/>
    </source>
</evidence>
<dbReference type="GeneID" id="78335299"/>
<evidence type="ECO:0000259" key="11">
    <source>
        <dbReference type="PROSITE" id="PS51671"/>
    </source>
</evidence>
<dbReference type="UniPathway" id="UPA00121">
    <property type="reaction ID" value="UER00345"/>
</dbReference>
<feature type="domain" description="Prephenate dehydratase" evidence="10">
    <location>
        <begin position="7"/>
        <end position="185"/>
    </location>
</feature>
<dbReference type="InterPro" id="IPR045865">
    <property type="entry name" value="ACT-like_dom_sf"/>
</dbReference>
<dbReference type="InterPro" id="IPR008242">
    <property type="entry name" value="Chor_mutase/pphenate_deHydtase"/>
</dbReference>
<dbReference type="CDD" id="cd13631">
    <property type="entry name" value="PBP2_Ct-PDT_like"/>
    <property type="match status" value="1"/>
</dbReference>
<comment type="catalytic activity">
    <reaction evidence="8">
        <text>prephenate + H(+) = 3-phenylpyruvate + CO2 + H2O</text>
        <dbReference type="Rhea" id="RHEA:21648"/>
        <dbReference type="ChEBI" id="CHEBI:15377"/>
        <dbReference type="ChEBI" id="CHEBI:15378"/>
        <dbReference type="ChEBI" id="CHEBI:16526"/>
        <dbReference type="ChEBI" id="CHEBI:18005"/>
        <dbReference type="ChEBI" id="CHEBI:29934"/>
        <dbReference type="EC" id="4.2.1.51"/>
    </reaction>
</comment>
<evidence type="ECO:0000256" key="4">
    <source>
        <dbReference type="ARBA" id="ARBA00022605"/>
    </source>
</evidence>
<dbReference type="GO" id="GO:0005737">
    <property type="term" value="C:cytoplasm"/>
    <property type="evidence" value="ECO:0007669"/>
    <property type="project" value="TreeGrafter"/>
</dbReference>
<evidence type="ECO:0000256" key="1">
    <source>
        <dbReference type="ARBA" id="ARBA00004741"/>
    </source>
</evidence>
<comment type="pathway">
    <text evidence="1">Amino-acid biosynthesis; L-phenylalanine biosynthesis; phenylpyruvate from prephenate: step 1/1.</text>
</comment>
<evidence type="ECO:0000256" key="9">
    <source>
        <dbReference type="PIRSR" id="PIRSR001500-2"/>
    </source>
</evidence>
<evidence type="ECO:0000256" key="8">
    <source>
        <dbReference type="ARBA" id="ARBA00047848"/>
    </source>
</evidence>
<keyword evidence="4" id="KW-0028">Amino-acid biosynthesis</keyword>
<keyword evidence="7" id="KW-0456">Lyase</keyword>
<reference evidence="12 13" key="1">
    <citation type="submission" date="2016-10" db="EMBL/GenBank/DDBJ databases">
        <authorList>
            <person name="Varghese N."/>
            <person name="Submissions S."/>
        </authorList>
    </citation>
    <scope>NUCLEOTIDE SEQUENCE [LARGE SCALE GENOMIC DNA]</scope>
    <source>
        <strain evidence="12 13">WCC6</strain>
    </source>
</reference>
<dbReference type="NCBIfam" id="NF008865">
    <property type="entry name" value="PRK11898.1"/>
    <property type="match status" value="1"/>
</dbReference>
<accession>A0A1H2ZAW4</accession>
<dbReference type="InterPro" id="IPR001086">
    <property type="entry name" value="Preph_deHydtase"/>
</dbReference>
<dbReference type="EMBL" id="FNOP01000014">
    <property type="protein sequence ID" value="SDX14128.1"/>
    <property type="molecule type" value="Genomic_DNA"/>
</dbReference>
<dbReference type="CDD" id="cd04905">
    <property type="entry name" value="ACT_CM-PDT"/>
    <property type="match status" value="1"/>
</dbReference>
<organism evidence="12 13">
    <name type="scientific">Acidaminococcus fermentans</name>
    <dbReference type="NCBI Taxonomy" id="905"/>
    <lineage>
        <taxon>Bacteria</taxon>
        <taxon>Bacillati</taxon>
        <taxon>Bacillota</taxon>
        <taxon>Negativicutes</taxon>
        <taxon>Acidaminococcales</taxon>
        <taxon>Acidaminococcaceae</taxon>
        <taxon>Acidaminococcus</taxon>
    </lineage>
</organism>
<dbReference type="Proteomes" id="UP000182379">
    <property type="component" value="Unassembled WGS sequence"/>
</dbReference>
<dbReference type="SUPFAM" id="SSF53850">
    <property type="entry name" value="Periplasmic binding protein-like II"/>
    <property type="match status" value="1"/>
</dbReference>
<dbReference type="PROSITE" id="PS51671">
    <property type="entry name" value="ACT"/>
    <property type="match status" value="1"/>
</dbReference>
<feature type="domain" description="ACT" evidence="11">
    <location>
        <begin position="197"/>
        <end position="274"/>
    </location>
</feature>
<evidence type="ECO:0000256" key="2">
    <source>
        <dbReference type="ARBA" id="ARBA00013147"/>
    </source>
</evidence>
<comment type="caution">
    <text evidence="12">The sequence shown here is derived from an EMBL/GenBank/DDBJ whole genome shotgun (WGS) entry which is preliminary data.</text>
</comment>
<keyword evidence="6" id="KW-0584">Phenylalanine biosynthesis</keyword>
<evidence type="ECO:0000313" key="12">
    <source>
        <dbReference type="EMBL" id="SDX14128.1"/>
    </source>
</evidence>
<gene>
    <name evidence="12" type="ORF">SAMN05216495_1148</name>
</gene>
<evidence type="ECO:0000256" key="3">
    <source>
        <dbReference type="ARBA" id="ARBA00021872"/>
    </source>
</evidence>
<dbReference type="PROSITE" id="PS51171">
    <property type="entry name" value="PREPHENATE_DEHYDR_3"/>
    <property type="match status" value="1"/>
</dbReference>
<dbReference type="OMA" id="PLMIYRE"/>
<dbReference type="AlphaFoldDB" id="A0A1H2ZAW4"/>
<dbReference type="Pfam" id="PF01842">
    <property type="entry name" value="ACT"/>
    <property type="match status" value="1"/>
</dbReference>
<evidence type="ECO:0000256" key="6">
    <source>
        <dbReference type="ARBA" id="ARBA00023222"/>
    </source>
</evidence>